<proteinExistence type="predicted"/>
<reference evidence="1 2" key="1">
    <citation type="submission" date="2018-11" db="EMBL/GenBank/DDBJ databases">
        <authorList>
            <consortium name="Pathogen Informatics"/>
        </authorList>
    </citation>
    <scope>NUCLEOTIDE SEQUENCE [LARGE SCALE GENOMIC DNA]</scope>
    <source>
        <strain>Denwood</strain>
        <strain evidence="2">Zambia</strain>
    </source>
</reference>
<evidence type="ECO:0000313" key="1">
    <source>
        <dbReference type="EMBL" id="VDP58711.1"/>
    </source>
</evidence>
<evidence type="ECO:0000313" key="2">
    <source>
        <dbReference type="Proteomes" id="UP000269396"/>
    </source>
</evidence>
<gene>
    <name evidence="1" type="ORF">SMTD_LOCUS11616</name>
</gene>
<organism evidence="1 2">
    <name type="scientific">Schistosoma mattheei</name>
    <dbReference type="NCBI Taxonomy" id="31246"/>
    <lineage>
        <taxon>Eukaryota</taxon>
        <taxon>Metazoa</taxon>
        <taxon>Spiralia</taxon>
        <taxon>Lophotrochozoa</taxon>
        <taxon>Platyhelminthes</taxon>
        <taxon>Trematoda</taxon>
        <taxon>Digenea</taxon>
        <taxon>Strigeidida</taxon>
        <taxon>Schistosomatoidea</taxon>
        <taxon>Schistosomatidae</taxon>
        <taxon>Schistosoma</taxon>
    </lineage>
</organism>
<protein>
    <submittedName>
        <fullName evidence="1">Uncharacterized protein</fullName>
    </submittedName>
</protein>
<accession>A0A183PB81</accession>
<name>A0A183PB81_9TREM</name>
<dbReference type="STRING" id="31246.A0A183PB81"/>
<dbReference type="Proteomes" id="UP000269396">
    <property type="component" value="Unassembled WGS sequence"/>
</dbReference>
<dbReference type="AlphaFoldDB" id="A0A183PB81"/>
<keyword evidence="2" id="KW-1185">Reference proteome</keyword>
<sequence>MTRTDSPDTQAIHNVFVEIHWNFYQSVKRDDCWDILRRDGRLVGSHNSQKCIAYQNGLYRDTDFGNNNKLFIIPSFSEESDEQICLEENLSESPTCKRQAVE</sequence>
<dbReference type="EMBL" id="UZAL01031632">
    <property type="protein sequence ID" value="VDP58711.1"/>
    <property type="molecule type" value="Genomic_DNA"/>
</dbReference>